<evidence type="ECO:0000256" key="1">
    <source>
        <dbReference type="SAM" id="MobiDB-lite"/>
    </source>
</evidence>
<dbReference type="Pfam" id="PF13340">
    <property type="entry name" value="DUF4096"/>
    <property type="match status" value="1"/>
</dbReference>
<proteinExistence type="predicted"/>
<dbReference type="EMBL" id="BAAASZ010000035">
    <property type="protein sequence ID" value="GAA2459806.1"/>
    <property type="molecule type" value="Genomic_DNA"/>
</dbReference>
<dbReference type="PANTHER" id="PTHR46637:SF1">
    <property type="entry name" value="BLL5188 PROTEIN"/>
    <property type="match status" value="1"/>
</dbReference>
<dbReference type="PANTHER" id="PTHR46637">
    <property type="entry name" value="TIS1421-TRANSPOSASE PROTEIN A"/>
    <property type="match status" value="1"/>
</dbReference>
<gene>
    <name evidence="3" type="ORF">GCM10010405_50040</name>
</gene>
<keyword evidence="4" id="KW-1185">Reference proteome</keyword>
<reference evidence="4" key="1">
    <citation type="journal article" date="2019" name="Int. J. Syst. Evol. Microbiol.">
        <title>The Global Catalogue of Microorganisms (GCM) 10K type strain sequencing project: providing services to taxonomists for standard genome sequencing and annotation.</title>
        <authorList>
            <consortium name="The Broad Institute Genomics Platform"/>
            <consortium name="The Broad Institute Genome Sequencing Center for Infectious Disease"/>
            <person name="Wu L."/>
            <person name="Ma J."/>
        </authorList>
    </citation>
    <scope>NUCLEOTIDE SEQUENCE [LARGE SCALE GENOMIC DNA]</scope>
    <source>
        <strain evidence="4">JCM 6305</strain>
    </source>
</reference>
<name>A0ABP5XP37_9ACTN</name>
<evidence type="ECO:0000313" key="4">
    <source>
        <dbReference type="Proteomes" id="UP001501638"/>
    </source>
</evidence>
<accession>A0ABP5XP37</accession>
<evidence type="ECO:0000313" key="3">
    <source>
        <dbReference type="EMBL" id="GAA2459806.1"/>
    </source>
</evidence>
<feature type="domain" description="Insertion element IS402-like" evidence="2">
    <location>
        <begin position="12"/>
        <end position="79"/>
    </location>
</feature>
<sequence>MKHGWVRRHEPTDHEWEVPAPLMPRAGTGRPRAEDQRIAGGTVHTIRTGITRRDLPERYGPWKAVHTRFRRRALEGAFTHAPRQLRAEAEAAEQPNP</sequence>
<dbReference type="InterPro" id="IPR052909">
    <property type="entry name" value="Transposase_6_like"/>
</dbReference>
<feature type="region of interest" description="Disordered" evidence="1">
    <location>
        <begin position="1"/>
        <end position="40"/>
    </location>
</feature>
<evidence type="ECO:0000259" key="2">
    <source>
        <dbReference type="Pfam" id="PF13340"/>
    </source>
</evidence>
<organism evidence="3 4">
    <name type="scientific">Streptomyces macrosporus</name>
    <dbReference type="NCBI Taxonomy" id="44032"/>
    <lineage>
        <taxon>Bacteria</taxon>
        <taxon>Bacillati</taxon>
        <taxon>Actinomycetota</taxon>
        <taxon>Actinomycetes</taxon>
        <taxon>Kitasatosporales</taxon>
        <taxon>Streptomycetaceae</taxon>
        <taxon>Streptomyces</taxon>
    </lineage>
</organism>
<comment type="caution">
    <text evidence="3">The sequence shown here is derived from an EMBL/GenBank/DDBJ whole genome shotgun (WGS) entry which is preliminary data.</text>
</comment>
<protein>
    <recommendedName>
        <fullName evidence="2">Insertion element IS402-like domain-containing protein</fullName>
    </recommendedName>
</protein>
<dbReference type="InterPro" id="IPR025161">
    <property type="entry name" value="IS402-like_dom"/>
</dbReference>
<feature type="compositionally biased region" description="Basic and acidic residues" evidence="1">
    <location>
        <begin position="7"/>
        <end position="17"/>
    </location>
</feature>
<dbReference type="Proteomes" id="UP001501638">
    <property type="component" value="Unassembled WGS sequence"/>
</dbReference>